<sequence>MDLAGLQEEHRRAVHRYRELLEGIDAEVKLQHHLRLEAELFGRERESLLAQQADQDRSLASLREVLAHWTRQKAEAQVQVEQLCSRENRKRERLEARAKALAECIEAERRQATEVEEAHDRLVGAELAGHLDAVLRREVQVRAKFEAKLGHSIELLKKNAARASAPSPRPSPQRPRRAAAPATTTATTSTSTDGGAEGADETTKKSHEMDQNV</sequence>
<keyword evidence="1" id="KW-0175">Coiled coil</keyword>
<name>L8GKD9_ACACF</name>
<dbReference type="KEGG" id="acan:ACA1_091510"/>
<dbReference type="GeneID" id="14913110"/>
<protein>
    <submittedName>
        <fullName evidence="3">Uncharacterized protein</fullName>
    </submittedName>
</protein>
<proteinExistence type="predicted"/>
<feature type="coiled-coil region" evidence="1">
    <location>
        <begin position="59"/>
        <end position="111"/>
    </location>
</feature>
<dbReference type="EMBL" id="KB008103">
    <property type="protein sequence ID" value="ELR12641.1"/>
    <property type="molecule type" value="Genomic_DNA"/>
</dbReference>
<evidence type="ECO:0000313" key="4">
    <source>
        <dbReference type="Proteomes" id="UP000011083"/>
    </source>
</evidence>
<dbReference type="AlphaFoldDB" id="L8GKD9"/>
<evidence type="ECO:0000313" key="3">
    <source>
        <dbReference type="EMBL" id="ELR12641.1"/>
    </source>
</evidence>
<evidence type="ECO:0000256" key="2">
    <source>
        <dbReference type="SAM" id="MobiDB-lite"/>
    </source>
</evidence>
<feature type="region of interest" description="Disordered" evidence="2">
    <location>
        <begin position="159"/>
        <end position="213"/>
    </location>
</feature>
<accession>L8GKD9</accession>
<keyword evidence="4" id="KW-1185">Reference proteome</keyword>
<dbReference type="VEuPathDB" id="AmoebaDB:ACA1_091510"/>
<feature type="compositionally biased region" description="Low complexity" evidence="2">
    <location>
        <begin position="178"/>
        <end position="192"/>
    </location>
</feature>
<feature type="compositionally biased region" description="Basic and acidic residues" evidence="2">
    <location>
        <begin position="201"/>
        <end position="213"/>
    </location>
</feature>
<evidence type="ECO:0000256" key="1">
    <source>
        <dbReference type="SAM" id="Coils"/>
    </source>
</evidence>
<reference evidence="3 4" key="1">
    <citation type="journal article" date="2013" name="Genome Biol.">
        <title>Genome of Acanthamoeba castellanii highlights extensive lateral gene transfer and early evolution of tyrosine kinase signaling.</title>
        <authorList>
            <person name="Clarke M."/>
            <person name="Lohan A.J."/>
            <person name="Liu B."/>
            <person name="Lagkouvardos I."/>
            <person name="Roy S."/>
            <person name="Zafar N."/>
            <person name="Bertelli C."/>
            <person name="Schilde C."/>
            <person name="Kianianmomeni A."/>
            <person name="Burglin T.R."/>
            <person name="Frech C."/>
            <person name="Turcotte B."/>
            <person name="Kopec K.O."/>
            <person name="Synnott J.M."/>
            <person name="Choo C."/>
            <person name="Paponov I."/>
            <person name="Finkler A."/>
            <person name="Soon Heng Tan C."/>
            <person name="Hutchins A.P."/>
            <person name="Weinmeier T."/>
            <person name="Rattei T."/>
            <person name="Chu J.S."/>
            <person name="Gimenez G."/>
            <person name="Irimia M."/>
            <person name="Rigden D.J."/>
            <person name="Fitzpatrick D.A."/>
            <person name="Lorenzo-Morales J."/>
            <person name="Bateman A."/>
            <person name="Chiu C.H."/>
            <person name="Tang P."/>
            <person name="Hegemann P."/>
            <person name="Fromm H."/>
            <person name="Raoult D."/>
            <person name="Greub G."/>
            <person name="Miranda-Saavedra D."/>
            <person name="Chen N."/>
            <person name="Nash P."/>
            <person name="Ginger M.L."/>
            <person name="Horn M."/>
            <person name="Schaap P."/>
            <person name="Caler L."/>
            <person name="Loftus B."/>
        </authorList>
    </citation>
    <scope>NUCLEOTIDE SEQUENCE [LARGE SCALE GENOMIC DNA]</scope>
    <source>
        <strain evidence="3 4">Neff</strain>
    </source>
</reference>
<dbReference type="RefSeq" id="XP_004334654.1">
    <property type="nucleotide sequence ID" value="XM_004334606.1"/>
</dbReference>
<organism evidence="3 4">
    <name type="scientific">Acanthamoeba castellanii (strain ATCC 30010 / Neff)</name>
    <dbReference type="NCBI Taxonomy" id="1257118"/>
    <lineage>
        <taxon>Eukaryota</taxon>
        <taxon>Amoebozoa</taxon>
        <taxon>Discosea</taxon>
        <taxon>Longamoebia</taxon>
        <taxon>Centramoebida</taxon>
        <taxon>Acanthamoebidae</taxon>
        <taxon>Acanthamoeba</taxon>
    </lineage>
</organism>
<gene>
    <name evidence="3" type="ORF">ACA1_091510</name>
</gene>
<dbReference type="Proteomes" id="UP000011083">
    <property type="component" value="Unassembled WGS sequence"/>
</dbReference>